<name>A0AAE7RIM0_9CAUD</name>
<dbReference type="HAMAP" id="MF_04108">
    <property type="entry name" value="HOLIN_T7"/>
    <property type="match status" value="1"/>
</dbReference>
<reference evidence="4" key="1">
    <citation type="journal article" date="2021" name="Viruses">
        <title>Novel Viruses That Lyse Plant and Human Strains of Kosakonia cowanii.</title>
        <authorList>
            <person name="Petrzik K."/>
            <person name="Brazdova S."/>
            <person name="Krawczyk K."/>
        </authorList>
    </citation>
    <scope>NUCLEOTIDE SEQUENCE [LARGE SCALE GENOMIC DNA]</scope>
</reference>
<comment type="function">
    <text evidence="1">Accumulates harmlessly in the cytoplasmic membrane until it reaches a critical concentration that triggers the formation of micron-scale pores (holes) causing host cell membrane disruption and endolysin escape into the periplasmic space. Participates in determining the precise timing of host cell lysis. Participates with the endolysin and spanin proteins in the sequential events which lead to the programmed host cell lysis releasing the mature viral particles from the host cell.</text>
</comment>
<comment type="subunit">
    <text evidence="1">Homomultimer.</text>
</comment>
<keyword evidence="1 2" id="KW-0812">Transmembrane</keyword>
<dbReference type="InterPro" id="IPR019682">
    <property type="entry name" value="Phage_T7_Gp17.5_holin"/>
</dbReference>
<keyword evidence="1" id="KW-0204">Cytolysis</keyword>
<keyword evidence="1" id="KW-1032">Host cell membrane</keyword>
<dbReference type="GO" id="GO:0016020">
    <property type="term" value="C:membrane"/>
    <property type="evidence" value="ECO:0007669"/>
    <property type="project" value="UniProtKB-UniRule"/>
</dbReference>
<proteinExistence type="inferred from homology"/>
<dbReference type="GO" id="GO:0044659">
    <property type="term" value="P:viral release from host cell by cytolysis"/>
    <property type="evidence" value="ECO:0007669"/>
    <property type="project" value="InterPro"/>
</dbReference>
<keyword evidence="4" id="KW-1185">Reference proteome</keyword>
<evidence type="ECO:0000256" key="2">
    <source>
        <dbReference type="SAM" id="Phobius"/>
    </source>
</evidence>
<keyword evidence="1 2" id="KW-0472">Membrane</keyword>
<keyword evidence="1" id="KW-1188">Viral release from host cell</keyword>
<feature type="topological domain" description="Cytoplasmic" evidence="1">
    <location>
        <begin position="1"/>
        <end position="36"/>
    </location>
</feature>
<dbReference type="GO" id="GO:0140911">
    <property type="term" value="F:pore-forming activity"/>
    <property type="evidence" value="ECO:0007669"/>
    <property type="project" value="UniProtKB-UniRule"/>
</dbReference>
<sequence length="68" mass="7606">MIEIDFKNEMLKASPIVGTAAADGASRFFFGLTLNEWFYVAAIAYTVVQMGVLIYKTYKTYRKGGEVV</sequence>
<feature type="transmembrane region" description="Helical" evidence="2">
    <location>
        <begin position="37"/>
        <end position="55"/>
    </location>
</feature>
<evidence type="ECO:0000313" key="4">
    <source>
        <dbReference type="Proteomes" id="UP000827835"/>
    </source>
</evidence>
<organism evidence="3 4">
    <name type="scientific">Kosakonia phage Kc166A</name>
    <dbReference type="NCBI Taxonomy" id="2801381"/>
    <lineage>
        <taxon>Viruses</taxon>
        <taxon>Duplodnaviria</taxon>
        <taxon>Heunggongvirae</taxon>
        <taxon>Uroviricota</taxon>
        <taxon>Caudoviricetes</taxon>
        <taxon>Autographivirales</taxon>
        <taxon>Autotranscriptaviridae</taxon>
        <taxon>Studiervirinae</taxon>
        <taxon>Kayfunavirus</taxon>
        <taxon>Kayfunavirus Kc166A</taxon>
    </lineage>
</organism>
<evidence type="ECO:0000313" key="3">
    <source>
        <dbReference type="EMBL" id="QVV96889.1"/>
    </source>
</evidence>
<keyword evidence="1 2" id="KW-1133">Transmembrane helix</keyword>
<keyword evidence="1" id="KW-0578">Host cell lysis by virus</keyword>
<comment type="similarity">
    <text evidence="1">Belongs to the T7likevirus holin family.</text>
</comment>
<keyword evidence="1" id="KW-1043">Host membrane</keyword>
<accession>A0AAE7RIM0</accession>
<keyword evidence="1" id="KW-1030">Host cell inner membrane</keyword>
<dbReference type="GO" id="GO:0020002">
    <property type="term" value="C:host cell plasma membrane"/>
    <property type="evidence" value="ECO:0007669"/>
    <property type="project" value="UniProtKB-SubCell"/>
</dbReference>
<feature type="topological domain" description="Periplasmic" evidence="1">
    <location>
        <begin position="56"/>
        <end position="68"/>
    </location>
</feature>
<comment type="subcellular location">
    <subcellularLocation>
        <location evidence="1">Host cell inner membrane</location>
        <topology evidence="1">Single-pass type II membrane protein</topology>
        <orientation evidence="1">Periplasmic side</orientation>
    </subcellularLocation>
    <text evidence="1">Classified as a class II holin although it seems to have only one transmembrane domain.</text>
</comment>
<evidence type="ECO:0000256" key="1">
    <source>
        <dbReference type="HAMAP-Rule" id="MF_04108"/>
    </source>
</evidence>
<protein>
    <recommendedName>
        <fullName evidence="1">Holin</fullName>
    </recommendedName>
</protein>
<dbReference type="EMBL" id="MW258709">
    <property type="protein sequence ID" value="QVV96889.1"/>
    <property type="molecule type" value="Genomic_DNA"/>
</dbReference>
<keyword evidence="1" id="KW-0735">Signal-anchor</keyword>
<dbReference type="Proteomes" id="UP000827835">
    <property type="component" value="Segment"/>
</dbReference>
<dbReference type="Pfam" id="PF10746">
    <property type="entry name" value="Phage_holin_2_2"/>
    <property type="match status" value="1"/>
</dbReference>